<gene>
    <name evidence="8" type="ORF">VB776_19805</name>
</gene>
<dbReference type="SUPFAM" id="SSF48452">
    <property type="entry name" value="TPR-like"/>
    <property type="match status" value="1"/>
</dbReference>
<comment type="caution">
    <text evidence="8">The sequence shown here is derived from an EMBL/GenBank/DDBJ whole genome shotgun (WGS) entry which is preliminary data.</text>
</comment>
<feature type="domain" description="RagB/SusD" evidence="6">
    <location>
        <begin position="308"/>
        <end position="526"/>
    </location>
</feature>
<comment type="similarity">
    <text evidence="2">Belongs to the SusD family.</text>
</comment>
<dbReference type="InterPro" id="IPR011990">
    <property type="entry name" value="TPR-like_helical_dom_sf"/>
</dbReference>
<evidence type="ECO:0000256" key="4">
    <source>
        <dbReference type="ARBA" id="ARBA00023136"/>
    </source>
</evidence>
<reference evidence="8 9" key="1">
    <citation type="submission" date="2023-12" db="EMBL/GenBank/DDBJ databases">
        <title>Novel species of the genus Arcicella isolated from rivers.</title>
        <authorList>
            <person name="Lu H."/>
        </authorList>
    </citation>
    <scope>NUCLEOTIDE SEQUENCE [LARGE SCALE GENOMIC DNA]</scope>
    <source>
        <strain evidence="8 9">DC2W</strain>
    </source>
</reference>
<accession>A0ABU5S9Y6</accession>
<dbReference type="Pfam" id="PF14322">
    <property type="entry name" value="SusD-like_3"/>
    <property type="match status" value="1"/>
</dbReference>
<evidence type="ECO:0000313" key="9">
    <source>
        <dbReference type="Proteomes" id="UP001303899"/>
    </source>
</evidence>
<evidence type="ECO:0000256" key="1">
    <source>
        <dbReference type="ARBA" id="ARBA00004442"/>
    </source>
</evidence>
<evidence type="ECO:0000313" key="8">
    <source>
        <dbReference type="EMBL" id="MEA5405191.1"/>
    </source>
</evidence>
<dbReference type="InterPro" id="IPR012944">
    <property type="entry name" value="SusD_RagB_dom"/>
</dbReference>
<dbReference type="Gene3D" id="1.25.40.390">
    <property type="match status" value="1"/>
</dbReference>
<keyword evidence="4" id="KW-0472">Membrane</keyword>
<keyword evidence="9" id="KW-1185">Reference proteome</keyword>
<dbReference type="Proteomes" id="UP001303899">
    <property type="component" value="Unassembled WGS sequence"/>
</dbReference>
<protein>
    <submittedName>
        <fullName evidence="8">RagB/SusD family nutrient uptake outer membrane protein</fullName>
    </submittedName>
</protein>
<organism evidence="8 9">
    <name type="scientific">Arcicella gelida</name>
    <dbReference type="NCBI Taxonomy" id="2984195"/>
    <lineage>
        <taxon>Bacteria</taxon>
        <taxon>Pseudomonadati</taxon>
        <taxon>Bacteroidota</taxon>
        <taxon>Cytophagia</taxon>
        <taxon>Cytophagales</taxon>
        <taxon>Flectobacillaceae</taxon>
        <taxon>Arcicella</taxon>
    </lineage>
</organism>
<evidence type="ECO:0000259" key="7">
    <source>
        <dbReference type="Pfam" id="PF14322"/>
    </source>
</evidence>
<dbReference type="InterPro" id="IPR033985">
    <property type="entry name" value="SusD-like_N"/>
</dbReference>
<keyword evidence="3" id="KW-0732">Signal</keyword>
<evidence type="ECO:0000256" key="2">
    <source>
        <dbReference type="ARBA" id="ARBA00006275"/>
    </source>
</evidence>
<evidence type="ECO:0000256" key="3">
    <source>
        <dbReference type="ARBA" id="ARBA00022729"/>
    </source>
</evidence>
<evidence type="ECO:0000259" key="6">
    <source>
        <dbReference type="Pfam" id="PF07980"/>
    </source>
</evidence>
<comment type="subcellular location">
    <subcellularLocation>
        <location evidence="1">Cell outer membrane</location>
    </subcellularLocation>
</comment>
<dbReference type="EMBL" id="JAYGIL010000031">
    <property type="protein sequence ID" value="MEA5405191.1"/>
    <property type="molecule type" value="Genomic_DNA"/>
</dbReference>
<dbReference type="Pfam" id="PF07980">
    <property type="entry name" value="SusD_RagB"/>
    <property type="match status" value="1"/>
</dbReference>
<evidence type="ECO:0000256" key="5">
    <source>
        <dbReference type="ARBA" id="ARBA00023237"/>
    </source>
</evidence>
<sequence>MRNFIIKNTKSILASAMILSATGCSDLKENPDFINPSTFYQSAKELELGVNAVYDDLTMGNGDWFNHFYNRYVFECLVGYQVGWEKGPLQYNLGNISASDDYINAYWQQCYRSIDRANNIIETADKIQDAANADKLKRIKAEAQFLRGFYYYELVRYFDNPPLKITSTQSYNDLPSNDGGKQKVLEQIYADCSAAASVLPASYTGADAGRATKWAAKTLLMKAQLWGQKWAEAKATSEDIINNSGLSLYADFGNNFDISHKNQGERIFEGQASAKANSAEYTNHSAHFNPEDFPSDLGGAGWSWLSATKDFRMSYKSNDKRIDATFIESYPTGRTAKNSKGEFPMVKWSEKADYNLSRFGGLVDPNANPNNPSELIFSKAWSGKLVELNISSYTNAERNTIYLRFADVLLGHSEACNESGQGDAFASINKLRERAGLEPLKGLSQSALRDAIVDEIIHEFAFEQVGYPELRRKSKFGGNPDYLGAYIKRYSDTYKVGRTVKAKDYVLPIPLIEIQGNPNVKQNPEWQ</sequence>
<name>A0ABU5S9Y6_9BACT</name>
<keyword evidence="5" id="KW-0998">Cell outer membrane</keyword>
<dbReference type="PROSITE" id="PS51257">
    <property type="entry name" value="PROKAR_LIPOPROTEIN"/>
    <property type="match status" value="1"/>
</dbReference>
<feature type="domain" description="SusD-like N-terminal" evidence="7">
    <location>
        <begin position="96"/>
        <end position="222"/>
    </location>
</feature>
<dbReference type="RefSeq" id="WP_323698605.1">
    <property type="nucleotide sequence ID" value="NZ_JAYGIL010000031.1"/>
</dbReference>
<proteinExistence type="inferred from homology"/>